<reference evidence="12" key="2">
    <citation type="journal article" date="2021" name="PeerJ">
        <title>Extensive microbial diversity within the chicken gut microbiome revealed by metagenomics and culture.</title>
        <authorList>
            <person name="Gilroy R."/>
            <person name="Ravi A."/>
            <person name="Getino M."/>
            <person name="Pursley I."/>
            <person name="Horton D.L."/>
            <person name="Alikhan N.F."/>
            <person name="Baker D."/>
            <person name="Gharbi K."/>
            <person name="Hall N."/>
            <person name="Watson M."/>
            <person name="Adriaenssens E.M."/>
            <person name="Foster-Nyarko E."/>
            <person name="Jarju S."/>
            <person name="Secka A."/>
            <person name="Antonio M."/>
            <person name="Oren A."/>
            <person name="Chaudhuri R.R."/>
            <person name="La Ragione R."/>
            <person name="Hildebrand F."/>
            <person name="Pallen M.J."/>
        </authorList>
    </citation>
    <scope>NUCLEOTIDE SEQUENCE</scope>
    <source>
        <strain evidence="12">CHK158-818</strain>
    </source>
</reference>
<feature type="transmembrane region" description="Helical" evidence="10">
    <location>
        <begin position="338"/>
        <end position="362"/>
    </location>
</feature>
<keyword evidence="7 10" id="KW-1133">Transmembrane helix</keyword>
<feature type="transmembrane region" description="Helical" evidence="10">
    <location>
        <begin position="374"/>
        <end position="398"/>
    </location>
</feature>
<dbReference type="InterPro" id="IPR036259">
    <property type="entry name" value="MFS_trans_sf"/>
</dbReference>
<feature type="transmembrane region" description="Helical" evidence="10">
    <location>
        <begin position="5"/>
        <end position="24"/>
    </location>
</feature>
<name>A0A9D1M680_9BACT</name>
<dbReference type="FunFam" id="1.20.1250.20:FF:000122">
    <property type="entry name" value="D-xylose transporter XylE"/>
    <property type="match status" value="1"/>
</dbReference>
<dbReference type="InterPro" id="IPR005828">
    <property type="entry name" value="MFS_sugar_transport-like"/>
</dbReference>
<proteinExistence type="inferred from homology"/>
<evidence type="ECO:0000259" key="11">
    <source>
        <dbReference type="PROSITE" id="PS50850"/>
    </source>
</evidence>
<dbReference type="GO" id="GO:0005886">
    <property type="term" value="C:plasma membrane"/>
    <property type="evidence" value="ECO:0007669"/>
    <property type="project" value="UniProtKB-SubCell"/>
</dbReference>
<comment type="subcellular location">
    <subcellularLocation>
        <location evidence="1">Cell membrane</location>
        <topology evidence="1">Multi-pass membrane protein</topology>
    </subcellularLocation>
</comment>
<dbReference type="PROSITE" id="PS00216">
    <property type="entry name" value="SUGAR_TRANSPORT_1"/>
    <property type="match status" value="1"/>
</dbReference>
<sequence length="443" mass="48171">MKAYIYWITFVAVNGGLLFGLNMAGISGAVNSIQDFFQLTDNGIGIVVSSLMIGCLLGALFTGALADRFGRKTIFLSVALLFLFSSLGCALAQSEGMLVLFRVIAGFGVGAVSVVGPMYISEVAPASQRGTLVSYNQFAITIGILLAYAIDYFLLDVSGSWRYMLAVPAVFSLLFLLLLMVSFPESPRWLIANGRSEEAQSVLCRIGGDVFAQQEKTAIENSLRQETNKEEASFSEIFKGKVGRVVLLGTLLAAFQQITGINAVVNYAPVIFEQTGVGGDTALLQSVLVGLINFLCTIVALWLVDRKGRKVLLLWGAVGMIVSLAYLTASFAFSWGGIGVLIALLVYISFFAASFAPVMWVVTSEMFPNRVRGYALSFSTGISWICTFLTVQFSPWILNNWGGATLFGFFGVFSILAFFFVWRYIPETKGKTLEQIEKELGLK</sequence>
<dbReference type="PROSITE" id="PS50850">
    <property type="entry name" value="MFS"/>
    <property type="match status" value="1"/>
</dbReference>
<dbReference type="InterPro" id="IPR005829">
    <property type="entry name" value="Sugar_transporter_CS"/>
</dbReference>
<feature type="domain" description="Major facilitator superfamily (MFS) profile" evidence="11">
    <location>
        <begin position="8"/>
        <end position="429"/>
    </location>
</feature>
<dbReference type="Gene3D" id="1.20.1250.20">
    <property type="entry name" value="MFS general substrate transporter like domains"/>
    <property type="match status" value="1"/>
</dbReference>
<feature type="transmembrane region" description="Helical" evidence="10">
    <location>
        <begin position="44"/>
        <end position="66"/>
    </location>
</feature>
<keyword evidence="8 10" id="KW-0472">Membrane</keyword>
<feature type="transmembrane region" description="Helical" evidence="10">
    <location>
        <begin position="99"/>
        <end position="120"/>
    </location>
</feature>
<feature type="transmembrane region" description="Helical" evidence="10">
    <location>
        <begin position="311"/>
        <end position="332"/>
    </location>
</feature>
<dbReference type="PROSITE" id="PS00217">
    <property type="entry name" value="SUGAR_TRANSPORT_2"/>
    <property type="match status" value="1"/>
</dbReference>
<evidence type="ECO:0000256" key="2">
    <source>
        <dbReference type="ARBA" id="ARBA00010992"/>
    </source>
</evidence>
<keyword evidence="6 10" id="KW-0812">Transmembrane</keyword>
<reference evidence="12" key="1">
    <citation type="submission" date="2020-10" db="EMBL/GenBank/DDBJ databases">
        <authorList>
            <person name="Gilroy R."/>
        </authorList>
    </citation>
    <scope>NUCLEOTIDE SEQUENCE</scope>
    <source>
        <strain evidence="12">CHK158-818</strain>
    </source>
</reference>
<dbReference type="AlphaFoldDB" id="A0A9D1M680"/>
<evidence type="ECO:0000256" key="1">
    <source>
        <dbReference type="ARBA" id="ARBA00004651"/>
    </source>
</evidence>
<dbReference type="Proteomes" id="UP000824112">
    <property type="component" value="Unassembled WGS sequence"/>
</dbReference>
<evidence type="ECO:0000256" key="4">
    <source>
        <dbReference type="ARBA" id="ARBA00022475"/>
    </source>
</evidence>
<dbReference type="NCBIfam" id="TIGR00879">
    <property type="entry name" value="SP"/>
    <property type="match status" value="1"/>
</dbReference>
<dbReference type="Pfam" id="PF00083">
    <property type="entry name" value="Sugar_tr"/>
    <property type="match status" value="1"/>
</dbReference>
<evidence type="ECO:0000313" key="13">
    <source>
        <dbReference type="Proteomes" id="UP000824112"/>
    </source>
</evidence>
<feature type="transmembrane region" description="Helical" evidence="10">
    <location>
        <begin position="73"/>
        <end position="93"/>
    </location>
</feature>
<evidence type="ECO:0000256" key="9">
    <source>
        <dbReference type="RuleBase" id="RU003346"/>
    </source>
</evidence>
<organism evidence="12 13">
    <name type="scientific">Candidatus Gallibacteroides avistercoris</name>
    <dbReference type="NCBI Taxonomy" id="2840833"/>
    <lineage>
        <taxon>Bacteria</taxon>
        <taxon>Pseudomonadati</taxon>
        <taxon>Bacteroidota</taxon>
        <taxon>Bacteroidia</taxon>
        <taxon>Bacteroidales</taxon>
        <taxon>Bacteroidaceae</taxon>
        <taxon>Bacteroidaceae incertae sedis</taxon>
        <taxon>Candidatus Gallibacteroides</taxon>
    </lineage>
</organism>
<evidence type="ECO:0000256" key="10">
    <source>
        <dbReference type="SAM" id="Phobius"/>
    </source>
</evidence>
<keyword evidence="5" id="KW-0762">Sugar transport</keyword>
<dbReference type="PANTHER" id="PTHR48023">
    <property type="entry name" value="D-XYLOSE-PROTON SYMPORTER-LIKE 2"/>
    <property type="match status" value="1"/>
</dbReference>
<dbReference type="InterPro" id="IPR050820">
    <property type="entry name" value="MFS_Sugar_Transporter"/>
</dbReference>
<dbReference type="PANTHER" id="PTHR48023:SF4">
    <property type="entry name" value="D-XYLOSE-PROTON SYMPORTER-LIKE 2"/>
    <property type="match status" value="1"/>
</dbReference>
<feature type="transmembrane region" description="Helical" evidence="10">
    <location>
        <begin position="282"/>
        <end position="304"/>
    </location>
</feature>
<comment type="similarity">
    <text evidence="2 9">Belongs to the major facilitator superfamily. Sugar transporter (TC 2.A.1.1) family.</text>
</comment>
<keyword evidence="4" id="KW-1003">Cell membrane</keyword>
<evidence type="ECO:0000256" key="6">
    <source>
        <dbReference type="ARBA" id="ARBA00022692"/>
    </source>
</evidence>
<dbReference type="InterPro" id="IPR020846">
    <property type="entry name" value="MFS_dom"/>
</dbReference>
<gene>
    <name evidence="12" type="ORF">IAB03_01195</name>
</gene>
<dbReference type="EMBL" id="DVNA01000028">
    <property type="protein sequence ID" value="HIU54404.1"/>
    <property type="molecule type" value="Genomic_DNA"/>
</dbReference>
<feature type="transmembrane region" description="Helical" evidence="10">
    <location>
        <begin position="404"/>
        <end position="425"/>
    </location>
</feature>
<accession>A0A9D1M680</accession>
<protein>
    <submittedName>
        <fullName evidence="12">Sugar porter family MFS transporter</fullName>
    </submittedName>
</protein>
<evidence type="ECO:0000256" key="5">
    <source>
        <dbReference type="ARBA" id="ARBA00022597"/>
    </source>
</evidence>
<feature type="transmembrane region" description="Helical" evidence="10">
    <location>
        <begin position="132"/>
        <end position="155"/>
    </location>
</feature>
<keyword evidence="3 9" id="KW-0813">Transport</keyword>
<evidence type="ECO:0000256" key="7">
    <source>
        <dbReference type="ARBA" id="ARBA00022989"/>
    </source>
</evidence>
<comment type="caution">
    <text evidence="12">The sequence shown here is derived from an EMBL/GenBank/DDBJ whole genome shotgun (WGS) entry which is preliminary data.</text>
</comment>
<evidence type="ECO:0000256" key="3">
    <source>
        <dbReference type="ARBA" id="ARBA00022448"/>
    </source>
</evidence>
<feature type="transmembrane region" description="Helical" evidence="10">
    <location>
        <begin position="161"/>
        <end position="181"/>
    </location>
</feature>
<dbReference type="PRINTS" id="PR00171">
    <property type="entry name" value="SUGRTRNSPORT"/>
</dbReference>
<feature type="transmembrane region" description="Helical" evidence="10">
    <location>
        <begin position="245"/>
        <end position="270"/>
    </location>
</feature>
<dbReference type="SUPFAM" id="SSF103473">
    <property type="entry name" value="MFS general substrate transporter"/>
    <property type="match status" value="1"/>
</dbReference>
<evidence type="ECO:0000313" key="12">
    <source>
        <dbReference type="EMBL" id="HIU54404.1"/>
    </source>
</evidence>
<dbReference type="InterPro" id="IPR003663">
    <property type="entry name" value="Sugar/inositol_transpt"/>
</dbReference>
<evidence type="ECO:0000256" key="8">
    <source>
        <dbReference type="ARBA" id="ARBA00023136"/>
    </source>
</evidence>
<dbReference type="GO" id="GO:0022857">
    <property type="term" value="F:transmembrane transporter activity"/>
    <property type="evidence" value="ECO:0007669"/>
    <property type="project" value="InterPro"/>
</dbReference>